<dbReference type="PROSITE" id="PS51686">
    <property type="entry name" value="SAM_MT_RSMB_NOP"/>
    <property type="match status" value="1"/>
</dbReference>
<keyword evidence="4 5" id="KW-0694">RNA-binding</keyword>
<dbReference type="PANTHER" id="PTHR22807:SF4">
    <property type="entry name" value="28S RRNA (CYTOSINE-C(5))-METHYLTRANSFERASE"/>
    <property type="match status" value="1"/>
</dbReference>
<dbReference type="InterPro" id="IPR048889">
    <property type="entry name" value="NSUN5_RCM1_N"/>
</dbReference>
<feature type="binding site" evidence="5">
    <location>
        <position position="271"/>
    </location>
    <ligand>
        <name>S-adenosyl-L-methionine</name>
        <dbReference type="ChEBI" id="CHEBI:59789"/>
    </ligand>
</feature>
<dbReference type="SUPFAM" id="SSF53335">
    <property type="entry name" value="S-adenosyl-L-methionine-dependent methyltransferases"/>
    <property type="match status" value="1"/>
</dbReference>
<evidence type="ECO:0000259" key="7">
    <source>
        <dbReference type="PROSITE" id="PS51686"/>
    </source>
</evidence>
<feature type="binding site" evidence="5">
    <location>
        <position position="316"/>
    </location>
    <ligand>
        <name>S-adenosyl-L-methionine</name>
        <dbReference type="ChEBI" id="CHEBI:59789"/>
    </ligand>
</feature>
<keyword evidence="3 5" id="KW-0949">S-adenosyl-L-methionine</keyword>
<feature type="domain" description="SAM-dependent MTase RsmB/NOP-type" evidence="7">
    <location>
        <begin position="133"/>
        <end position="438"/>
    </location>
</feature>
<dbReference type="InterPro" id="IPR001678">
    <property type="entry name" value="MeTrfase_RsmB-F_NOP2_dom"/>
</dbReference>
<dbReference type="AlphaFoldDB" id="A0A9N9MJH5"/>
<dbReference type="Gene3D" id="3.40.50.150">
    <property type="entry name" value="Vaccinia Virus protein VP39"/>
    <property type="match status" value="1"/>
</dbReference>
<dbReference type="Gene3D" id="3.30.70.1170">
    <property type="entry name" value="Sun protein, domain 3"/>
    <property type="match status" value="1"/>
</dbReference>
<dbReference type="EMBL" id="OU892279">
    <property type="protein sequence ID" value="CAG9766044.1"/>
    <property type="molecule type" value="Genomic_DNA"/>
</dbReference>
<proteinExistence type="inferred from homology"/>
<evidence type="ECO:0000256" key="6">
    <source>
        <dbReference type="SAM" id="MobiDB-lite"/>
    </source>
</evidence>
<name>A0A9N9MJH5_9CUCU</name>
<accession>A0A9N9MJH5</accession>
<evidence type="ECO:0000256" key="3">
    <source>
        <dbReference type="ARBA" id="ARBA00022691"/>
    </source>
</evidence>
<evidence type="ECO:0000313" key="9">
    <source>
        <dbReference type="Proteomes" id="UP001152799"/>
    </source>
</evidence>
<dbReference type="Proteomes" id="UP001152799">
    <property type="component" value="Chromosome 3"/>
</dbReference>
<gene>
    <name evidence="8" type="ORF">CEUTPL_LOCUS6637</name>
</gene>
<evidence type="ECO:0000256" key="5">
    <source>
        <dbReference type="PROSITE-ProRule" id="PRU01023"/>
    </source>
</evidence>
<dbReference type="Pfam" id="PF01189">
    <property type="entry name" value="Methyltr_RsmB-F"/>
    <property type="match status" value="1"/>
</dbReference>
<keyword evidence="1 5" id="KW-0489">Methyltransferase</keyword>
<dbReference type="PRINTS" id="PR02008">
    <property type="entry name" value="RCMTFAMILY"/>
</dbReference>
<dbReference type="PANTHER" id="PTHR22807">
    <property type="entry name" value="NOP2 YEAST -RELATED NOL1/NOP2/FMU SUN DOMAIN-CONTAINING"/>
    <property type="match status" value="1"/>
</dbReference>
<dbReference type="InterPro" id="IPR049560">
    <property type="entry name" value="MeTrfase_RsmB-F_NOP2_cat"/>
</dbReference>
<evidence type="ECO:0000256" key="2">
    <source>
        <dbReference type="ARBA" id="ARBA00022679"/>
    </source>
</evidence>
<dbReference type="Pfam" id="PF21153">
    <property type="entry name" value="NSUN5_N"/>
    <property type="match status" value="1"/>
</dbReference>
<dbReference type="GO" id="GO:0003723">
    <property type="term" value="F:RNA binding"/>
    <property type="evidence" value="ECO:0007669"/>
    <property type="project" value="UniProtKB-UniRule"/>
</dbReference>
<dbReference type="GO" id="GO:0005730">
    <property type="term" value="C:nucleolus"/>
    <property type="evidence" value="ECO:0007669"/>
    <property type="project" value="TreeGrafter"/>
</dbReference>
<dbReference type="GO" id="GO:0008173">
    <property type="term" value="F:RNA methyltransferase activity"/>
    <property type="evidence" value="ECO:0007669"/>
    <property type="project" value="InterPro"/>
</dbReference>
<dbReference type="InterPro" id="IPR029063">
    <property type="entry name" value="SAM-dependent_MTases_sf"/>
</dbReference>
<keyword evidence="9" id="KW-1185">Reference proteome</keyword>
<evidence type="ECO:0000256" key="1">
    <source>
        <dbReference type="ARBA" id="ARBA00022603"/>
    </source>
</evidence>
<dbReference type="Pfam" id="PF21148">
    <property type="entry name" value="NSUN5_fdxn-like"/>
    <property type="match status" value="1"/>
</dbReference>
<reference evidence="8" key="1">
    <citation type="submission" date="2022-01" db="EMBL/GenBank/DDBJ databases">
        <authorList>
            <person name="King R."/>
        </authorList>
    </citation>
    <scope>NUCLEOTIDE SEQUENCE</scope>
</reference>
<feature type="binding site" evidence="5">
    <location>
        <position position="298"/>
    </location>
    <ligand>
        <name>S-adenosyl-L-methionine</name>
        <dbReference type="ChEBI" id="CHEBI:59789"/>
    </ligand>
</feature>
<feature type="region of interest" description="Disordered" evidence="6">
    <location>
        <begin position="559"/>
        <end position="625"/>
    </location>
</feature>
<comment type="caution">
    <text evidence="5">Lacks conserved residue(s) required for the propagation of feature annotation.</text>
</comment>
<dbReference type="InterPro" id="IPR023267">
    <property type="entry name" value="RCMT"/>
</dbReference>
<feature type="active site" description="Nucleophile" evidence="5">
    <location>
        <position position="368"/>
    </location>
</feature>
<evidence type="ECO:0000256" key="4">
    <source>
        <dbReference type="ARBA" id="ARBA00022884"/>
    </source>
</evidence>
<sequence>MNKGQKSTFNHSVKVPKLYKCAAKIAQDVAEGAGSIKQLVYEKTHFNTKALYALVATSFQKSNEIDLLLKRTKLLDIETRLDSWLAKILISELMWGKGQLPNSGAKPIQTILSYEQAFRAHLSDTFKDNNYTEDKHLTRGKPRYIRINTLINSMNEALELFQEEGWTLIHPSKENTYTSFLEQVENLEDNCFLRDFHVPELLVFPGGTEFYNHPGYKKGVIILQDKASCLPVHILSPPPGSVVLDMCAAPGMKTTQLAATLQDNGIVYAVERDPKRFEILKKMVEVSGATCVNAINEDVLQCNVPEFSNVEYITVDPSCSGSGMINRLEINKTPDNLRLQKLAGFQIKILRSALTRYPNAKKIVYSTCSLNPEENEDVVRQVLETNNQFKLIPAIYFVNNQWINYGSSDFSKIGQYTLYARPEVDLTNGFFVAVFERLEEGENNEFYNGRVLQYRKKIEQNENRKERKYRESYNTSNMIEDTDCIAANEINNKIIENPIKDKIGPEKEVSNEVAPDSRESIFDESTITEEVSIKKHKKKKHKDIGTDECVTFVPQSTVASKKSKKKKHKHLEEETQIEVAASTGDVCDEPERKKKKKNKNPTEDRLLEVSTNVEKRKKKKSKEESVEIVGINEKTEGKPRRKKKMVECVD</sequence>
<comment type="similarity">
    <text evidence="5">Belongs to the class I-like SAM-binding methyltransferase superfamily. RsmB/NOP family.</text>
</comment>
<dbReference type="InterPro" id="IPR049561">
    <property type="entry name" value="NSUN5_7_fdxn-like"/>
</dbReference>
<protein>
    <recommendedName>
        <fullName evidence="7">SAM-dependent MTase RsmB/NOP-type domain-containing protein</fullName>
    </recommendedName>
</protein>
<evidence type="ECO:0000313" key="8">
    <source>
        <dbReference type="EMBL" id="CAG9766044.1"/>
    </source>
</evidence>
<keyword evidence="2 5" id="KW-0808">Transferase</keyword>
<dbReference type="GO" id="GO:0070475">
    <property type="term" value="P:rRNA base methylation"/>
    <property type="evidence" value="ECO:0007669"/>
    <property type="project" value="TreeGrafter"/>
</dbReference>
<organism evidence="8 9">
    <name type="scientific">Ceutorhynchus assimilis</name>
    <name type="common">cabbage seed weevil</name>
    <dbReference type="NCBI Taxonomy" id="467358"/>
    <lineage>
        <taxon>Eukaryota</taxon>
        <taxon>Metazoa</taxon>
        <taxon>Ecdysozoa</taxon>
        <taxon>Arthropoda</taxon>
        <taxon>Hexapoda</taxon>
        <taxon>Insecta</taxon>
        <taxon>Pterygota</taxon>
        <taxon>Neoptera</taxon>
        <taxon>Endopterygota</taxon>
        <taxon>Coleoptera</taxon>
        <taxon>Polyphaga</taxon>
        <taxon>Cucujiformia</taxon>
        <taxon>Curculionidae</taxon>
        <taxon>Ceutorhynchinae</taxon>
        <taxon>Ceutorhynchus</taxon>
    </lineage>
</organism>
<dbReference type="OrthoDB" id="435282at2759"/>